<keyword evidence="7 14" id="KW-0503">Monooxygenase</keyword>
<protein>
    <recommendedName>
        <fullName evidence="12">(+)-piperitol/(+)-sesamin synthase</fullName>
        <ecNumber evidence="12">1.14.19.74</ecNumber>
    </recommendedName>
</protein>
<evidence type="ECO:0000256" key="10">
    <source>
        <dbReference type="ARBA" id="ARBA00052057"/>
    </source>
</evidence>
<dbReference type="PANTHER" id="PTHR47947">
    <property type="entry name" value="CYTOCHROME P450 82C3-RELATED"/>
    <property type="match status" value="1"/>
</dbReference>
<evidence type="ECO:0000256" key="4">
    <source>
        <dbReference type="ARBA" id="ARBA00022723"/>
    </source>
</evidence>
<gene>
    <name evidence="15" type="ORF">C2S53_009052</name>
</gene>
<sequence length="499" mass="56256">MEMPLILYTSLTALSIFVIYKLLSARGSRRSHRLPPSPAAALPVVGHLYLLKPPLHRNLHRLSQRAGPIFSLKLGVRRCVVVSSPALVEECFTKNDIVLANRPNIIIDKYIGYDHSTMSGAPYGELWRSLRRISAQEVLSTTRLNAFLRIRQDEVNRLLMSLHKASHQGFSGVELRPKLSELTFNIMMRMLAGKRFFNEDDESEEGHKFPRLINKVFEMAQASNPQDFLPFLQWIDYGGFTNKLAALADKMDEMFQSLVDEHRRETKDSMIGHLLSLQETEPHFYSDLTIKGLLMSLLFAGTDTSSITIEWAISLLLNHPHVLNKAREELENKIGKKRLIGEEDLSTLPYLQNVILETFRLFPAGPLLAPHESSSDCTIGGYDVPRGTLLFVNAWAIQRDPGVWEDATSFKPERFESVQVEVHKLIPFGMGRRSCPGAGLAQRVVGLALGSMIQCFNWKRVSSEEVNLAEGDGLSMPKLKPLQAMCTPREIMSQLACFN</sequence>
<comment type="catalytic activity">
    <reaction evidence="9">
        <text>(+)-pinoresinol + reduced [NADPH--hemoprotein reductase] + O2 = (+)-piperitol + oxidized [NADPH--hemoprotein reductase] + 2 H2O + H(+)</text>
        <dbReference type="Rhea" id="RHEA:56776"/>
        <dbReference type="Rhea" id="RHEA-COMP:11964"/>
        <dbReference type="Rhea" id="RHEA-COMP:11965"/>
        <dbReference type="ChEBI" id="CHEBI:40"/>
        <dbReference type="ChEBI" id="CHEBI:15377"/>
        <dbReference type="ChEBI" id="CHEBI:15378"/>
        <dbReference type="ChEBI" id="CHEBI:15379"/>
        <dbReference type="ChEBI" id="CHEBI:57618"/>
        <dbReference type="ChEBI" id="CHEBI:58210"/>
        <dbReference type="ChEBI" id="CHEBI:141003"/>
        <dbReference type="EC" id="1.14.19.74"/>
    </reaction>
    <physiologicalReaction direction="left-to-right" evidence="9">
        <dbReference type="Rhea" id="RHEA:56777"/>
    </physiologicalReaction>
</comment>
<dbReference type="PRINTS" id="PR00463">
    <property type="entry name" value="EP450I"/>
</dbReference>
<evidence type="ECO:0000256" key="14">
    <source>
        <dbReference type="RuleBase" id="RU000461"/>
    </source>
</evidence>
<evidence type="ECO:0000256" key="8">
    <source>
        <dbReference type="ARBA" id="ARBA00023136"/>
    </source>
</evidence>
<dbReference type="InterPro" id="IPR036396">
    <property type="entry name" value="Cyt_P450_sf"/>
</dbReference>
<keyword evidence="4 13" id="KW-0479">Metal-binding</keyword>
<evidence type="ECO:0000256" key="2">
    <source>
        <dbReference type="ARBA" id="ARBA00010617"/>
    </source>
</evidence>
<dbReference type="Proteomes" id="UP001190926">
    <property type="component" value="Unassembled WGS sequence"/>
</dbReference>
<keyword evidence="6 13" id="KW-0408">Iron</keyword>
<dbReference type="EC" id="1.14.19.74" evidence="12"/>
<comment type="catalytic activity">
    <reaction evidence="10">
        <text>(+)-piperitol + reduced [NADPH--hemoprotein reductase] + O2 = (+)-sesamin + oxidized [NADPH--hemoprotein reductase] + 2 H2O + H(+)</text>
        <dbReference type="Rhea" id="RHEA:56780"/>
        <dbReference type="Rhea" id="RHEA-COMP:11964"/>
        <dbReference type="Rhea" id="RHEA-COMP:11965"/>
        <dbReference type="ChEBI" id="CHEBI:15377"/>
        <dbReference type="ChEBI" id="CHEBI:15378"/>
        <dbReference type="ChEBI" id="CHEBI:15379"/>
        <dbReference type="ChEBI" id="CHEBI:57618"/>
        <dbReference type="ChEBI" id="CHEBI:58210"/>
        <dbReference type="ChEBI" id="CHEBI:66470"/>
        <dbReference type="ChEBI" id="CHEBI:141003"/>
        <dbReference type="EC" id="1.14.19.74"/>
    </reaction>
    <physiologicalReaction direction="left-to-right" evidence="10">
        <dbReference type="Rhea" id="RHEA:56781"/>
    </physiologicalReaction>
</comment>
<proteinExistence type="inferred from homology"/>
<keyword evidence="5 14" id="KW-0560">Oxidoreductase</keyword>
<keyword evidence="3 13" id="KW-0349">Heme</keyword>
<dbReference type="FunFam" id="1.10.630.10:FF:000023">
    <property type="entry name" value="Cytochrome P450 family protein"/>
    <property type="match status" value="1"/>
</dbReference>
<keyword evidence="16" id="KW-1185">Reference proteome</keyword>
<comment type="function">
    <text evidence="11">Involved in the biosynthesis of (+)-sesamin, a furofuran class lignan. Functions in a dual catalytic mode. Catalyzes the synthesis of (+)-sesamin from (+)- pinoresinol by formation of two successive methylenedioxy bridges on (+)-pinoresinol and (+)-piperitol, respectively.</text>
</comment>
<dbReference type="GO" id="GO:0016020">
    <property type="term" value="C:membrane"/>
    <property type="evidence" value="ECO:0007669"/>
    <property type="project" value="UniProtKB-SubCell"/>
</dbReference>
<comment type="subcellular location">
    <subcellularLocation>
        <location evidence="1">Membrane</location>
        <topology evidence="1">Single-pass membrane protein</topology>
    </subcellularLocation>
</comment>
<evidence type="ECO:0000256" key="13">
    <source>
        <dbReference type="PIRSR" id="PIRSR602401-1"/>
    </source>
</evidence>
<accession>A0AAD4P240</accession>
<dbReference type="InterPro" id="IPR002401">
    <property type="entry name" value="Cyt_P450_E_grp-I"/>
</dbReference>
<keyword evidence="8" id="KW-0472">Membrane</keyword>
<comment type="cofactor">
    <cofactor evidence="13">
        <name>heme</name>
        <dbReference type="ChEBI" id="CHEBI:30413"/>
    </cofactor>
</comment>
<comment type="similarity">
    <text evidence="2 14">Belongs to the cytochrome P450 family.</text>
</comment>
<dbReference type="GO" id="GO:0102915">
    <property type="term" value="F:piperitol synthase activity"/>
    <property type="evidence" value="ECO:0007669"/>
    <property type="project" value="UniProtKB-EC"/>
</dbReference>
<dbReference type="PRINTS" id="PR00385">
    <property type="entry name" value="P450"/>
</dbReference>
<dbReference type="PROSITE" id="PS00086">
    <property type="entry name" value="CYTOCHROME_P450"/>
    <property type="match status" value="1"/>
</dbReference>
<evidence type="ECO:0000256" key="9">
    <source>
        <dbReference type="ARBA" id="ARBA00052022"/>
    </source>
</evidence>
<dbReference type="Pfam" id="PF00067">
    <property type="entry name" value="p450"/>
    <property type="match status" value="1"/>
</dbReference>
<evidence type="ECO:0000256" key="5">
    <source>
        <dbReference type="ARBA" id="ARBA00023002"/>
    </source>
</evidence>
<evidence type="ECO:0000256" key="6">
    <source>
        <dbReference type="ARBA" id="ARBA00023004"/>
    </source>
</evidence>
<dbReference type="EMBL" id="SDAM02000986">
    <property type="protein sequence ID" value="KAH6823257.1"/>
    <property type="molecule type" value="Genomic_DNA"/>
</dbReference>
<dbReference type="GO" id="GO:0005506">
    <property type="term" value="F:iron ion binding"/>
    <property type="evidence" value="ECO:0007669"/>
    <property type="project" value="InterPro"/>
</dbReference>
<evidence type="ECO:0000256" key="1">
    <source>
        <dbReference type="ARBA" id="ARBA00004167"/>
    </source>
</evidence>
<evidence type="ECO:0000256" key="11">
    <source>
        <dbReference type="ARBA" id="ARBA00056759"/>
    </source>
</evidence>
<name>A0AAD4P240_PERFH</name>
<dbReference type="GO" id="GO:0020037">
    <property type="term" value="F:heme binding"/>
    <property type="evidence" value="ECO:0007669"/>
    <property type="project" value="InterPro"/>
</dbReference>
<evidence type="ECO:0000313" key="16">
    <source>
        <dbReference type="Proteomes" id="UP001190926"/>
    </source>
</evidence>
<dbReference type="InterPro" id="IPR050651">
    <property type="entry name" value="Plant_Cytochrome_P450_Monoox"/>
</dbReference>
<evidence type="ECO:0000256" key="3">
    <source>
        <dbReference type="ARBA" id="ARBA00022617"/>
    </source>
</evidence>
<dbReference type="InterPro" id="IPR001128">
    <property type="entry name" value="Cyt_P450"/>
</dbReference>
<comment type="caution">
    <text evidence="15">The sequence shown here is derived from an EMBL/GenBank/DDBJ whole genome shotgun (WGS) entry which is preliminary data.</text>
</comment>
<dbReference type="InterPro" id="IPR017972">
    <property type="entry name" value="Cyt_P450_CS"/>
</dbReference>
<evidence type="ECO:0000313" key="15">
    <source>
        <dbReference type="EMBL" id="KAH6823257.1"/>
    </source>
</evidence>
<dbReference type="PANTHER" id="PTHR47947:SF57">
    <property type="entry name" value="CYTOCHROME P450 81F3-LIKE"/>
    <property type="match status" value="1"/>
</dbReference>
<organism evidence="15 16">
    <name type="scientific">Perilla frutescens var. hirtella</name>
    <name type="common">Perilla citriodora</name>
    <name type="synonym">Perilla setoyensis</name>
    <dbReference type="NCBI Taxonomy" id="608512"/>
    <lineage>
        <taxon>Eukaryota</taxon>
        <taxon>Viridiplantae</taxon>
        <taxon>Streptophyta</taxon>
        <taxon>Embryophyta</taxon>
        <taxon>Tracheophyta</taxon>
        <taxon>Spermatophyta</taxon>
        <taxon>Magnoliopsida</taxon>
        <taxon>eudicotyledons</taxon>
        <taxon>Gunneridae</taxon>
        <taxon>Pentapetalae</taxon>
        <taxon>asterids</taxon>
        <taxon>lamiids</taxon>
        <taxon>Lamiales</taxon>
        <taxon>Lamiaceae</taxon>
        <taxon>Nepetoideae</taxon>
        <taxon>Elsholtzieae</taxon>
        <taxon>Perilla</taxon>
    </lineage>
</organism>
<evidence type="ECO:0000256" key="12">
    <source>
        <dbReference type="ARBA" id="ARBA00066876"/>
    </source>
</evidence>
<dbReference type="CDD" id="cd20653">
    <property type="entry name" value="CYP81"/>
    <property type="match status" value="1"/>
</dbReference>
<feature type="binding site" description="axial binding residue" evidence="13">
    <location>
        <position position="435"/>
    </location>
    <ligand>
        <name>heme</name>
        <dbReference type="ChEBI" id="CHEBI:30413"/>
    </ligand>
    <ligandPart>
        <name>Fe</name>
        <dbReference type="ChEBI" id="CHEBI:18248"/>
    </ligandPart>
</feature>
<reference evidence="15 16" key="1">
    <citation type="journal article" date="2021" name="Nat. Commun.">
        <title>Incipient diploidization of the medicinal plant Perilla within 10,000 years.</title>
        <authorList>
            <person name="Zhang Y."/>
            <person name="Shen Q."/>
            <person name="Leng L."/>
            <person name="Zhang D."/>
            <person name="Chen S."/>
            <person name="Shi Y."/>
            <person name="Ning Z."/>
            <person name="Chen S."/>
        </authorList>
    </citation>
    <scope>NUCLEOTIDE SEQUENCE [LARGE SCALE GENOMIC DNA]</scope>
    <source>
        <strain evidence="16">cv. PC099</strain>
    </source>
</reference>
<evidence type="ECO:0000256" key="7">
    <source>
        <dbReference type="ARBA" id="ARBA00023033"/>
    </source>
</evidence>
<dbReference type="AlphaFoldDB" id="A0AAD4P240"/>
<dbReference type="Gene3D" id="1.10.630.10">
    <property type="entry name" value="Cytochrome P450"/>
    <property type="match status" value="1"/>
</dbReference>
<dbReference type="SUPFAM" id="SSF48264">
    <property type="entry name" value="Cytochrome P450"/>
    <property type="match status" value="1"/>
</dbReference>